<comment type="subcellular location">
    <subcellularLocation>
        <location evidence="1">Cell membrane</location>
        <topology evidence="1">Multi-pass membrane protein</topology>
    </subcellularLocation>
</comment>
<name>A0A1Q2H225_9GAMM</name>
<dbReference type="AlphaFoldDB" id="A0A1Q2H225"/>
<feature type="domain" description="DUF4131" evidence="9">
    <location>
        <begin position="14"/>
        <end position="182"/>
    </location>
</feature>
<dbReference type="GO" id="GO:0030420">
    <property type="term" value="P:establishment of competence for transformation"/>
    <property type="evidence" value="ECO:0007669"/>
    <property type="project" value="InterPro"/>
</dbReference>
<dbReference type="NCBIfam" id="TIGR00360">
    <property type="entry name" value="ComEC_N-term"/>
    <property type="match status" value="1"/>
</dbReference>
<dbReference type="PANTHER" id="PTHR30619:SF7">
    <property type="entry name" value="BETA-LACTAMASE DOMAIN PROTEIN"/>
    <property type="match status" value="1"/>
</dbReference>
<dbReference type="NCBIfam" id="TIGR00361">
    <property type="entry name" value="ComEC_Rec2"/>
    <property type="match status" value="1"/>
</dbReference>
<protein>
    <submittedName>
        <fullName evidence="10">DNA internalization-related competence protein ComEC/Rec2</fullName>
    </submittedName>
</protein>
<evidence type="ECO:0000259" key="7">
    <source>
        <dbReference type="Pfam" id="PF00753"/>
    </source>
</evidence>
<dbReference type="InterPro" id="IPR004797">
    <property type="entry name" value="Competence_ComEC/Rec2"/>
</dbReference>
<sequence>MNRFFSHLKQPFTSVWISLGFVIGCIATVFYYQTLEFTVLTISIVIVSVYFKPFLNVLLGFICAICCIAVHFYTFYNFEIPKADEKYAHSAELIIESIISSKQPQYIKAKIIKLNDDSYAHFRAPSAMLSVNSSQTLLIGNTFSAVINLKPFRSTKNFHVFDNEHYAFTQRIFFKGKVLNKELVITNNEKQSAVINYRKFVKAVYSNTTLQWLYYALLTGDKSLMDFSDKQLMQSLGLSHLLAISGLHIGLIFGFGYLFTRSLLKHIKYVSDQTKNLSVIYSTVGFFAAFIYVYLSDFLVSATRALIMLGCYLLLYYLAKQPLRWRSILFALVILLIINPFNVLNAGLYFSFTAVAIIFLVVRKIPILNTSFLYKIASLGLVQLALFLGLLPLSLYFFHGVSLAGLVLNLIAIPLLSLIVMPSLIIITLVSSVFDMGIFITLFDGCLSYLFQLLTKIPVSIRWLNIGNTDSIFVVFYYITFLIFYLVPYKWLTCIPFGVLLFNYLVAEKPKWQLHVFDVGHGLMVLIEKDKQALIYDFGPSYFNRFSRARSILLPYIEANKLLVSIAVLSHEDSDHAGGVEHFMQAGYESTFATFHPHNLQDICKVAKSDFFGLKIESFKTTNFQNENDDSCVIRVSDKAHSVLLTGDISKQREAQLLQQGYFLKSTVMLSPHHGSDTSSSDAFIKAVHPQIVIHSSAYKGQWQFPKLQVVKRYSKINATQYVTGQQGQISVKFYNDYAQVKTAREYESYWFIKD</sequence>
<evidence type="ECO:0000313" key="10">
    <source>
        <dbReference type="EMBL" id="AQQ01407.1"/>
    </source>
</evidence>
<dbReference type="Gene3D" id="3.60.15.10">
    <property type="entry name" value="Ribonuclease Z/Hydroxyacylglutathione hydrolase-like"/>
    <property type="match status" value="1"/>
</dbReference>
<dbReference type="InterPro" id="IPR025405">
    <property type="entry name" value="DUF4131"/>
</dbReference>
<dbReference type="InterPro" id="IPR035681">
    <property type="entry name" value="ComA-like_MBL"/>
</dbReference>
<feature type="transmembrane region" description="Helical" evidence="6">
    <location>
        <begin position="238"/>
        <end position="259"/>
    </location>
</feature>
<dbReference type="PROSITE" id="PS51257">
    <property type="entry name" value="PROKAR_LIPOPROTEIN"/>
    <property type="match status" value="1"/>
</dbReference>
<dbReference type="EMBL" id="CP019628">
    <property type="protein sequence ID" value="AQQ01407.1"/>
    <property type="molecule type" value="Genomic_DNA"/>
</dbReference>
<feature type="transmembrane region" description="Helical" evidence="6">
    <location>
        <begin position="372"/>
        <end position="397"/>
    </location>
</feature>
<evidence type="ECO:0000256" key="1">
    <source>
        <dbReference type="ARBA" id="ARBA00004651"/>
    </source>
</evidence>
<dbReference type="InterPro" id="IPR001279">
    <property type="entry name" value="Metallo-B-lactamas"/>
</dbReference>
<evidence type="ECO:0000256" key="2">
    <source>
        <dbReference type="ARBA" id="ARBA00022475"/>
    </source>
</evidence>
<reference evidence="10 11" key="1">
    <citation type="submission" date="2017-02" db="EMBL/GenBank/DDBJ databases">
        <title>Complete genome sequence of the cold-active Pseudoalteromonas aliena strain EH1 isolated from Arctic seawater.</title>
        <authorList>
            <person name="Kim E."/>
            <person name="Heo E."/>
            <person name="Kim H."/>
            <person name="Kim D."/>
        </authorList>
    </citation>
    <scope>NUCLEOTIDE SEQUENCE [LARGE SCALE GENOMIC DNA]</scope>
    <source>
        <strain evidence="10 11">EH1</strain>
    </source>
</reference>
<feature type="domain" description="Metallo-beta-lactamase" evidence="7">
    <location>
        <begin position="519"/>
        <end position="587"/>
    </location>
</feature>
<keyword evidence="5 6" id="KW-0472">Membrane</keyword>
<feature type="transmembrane region" description="Helical" evidence="6">
    <location>
        <begin position="54"/>
        <end position="76"/>
    </location>
</feature>
<evidence type="ECO:0000259" key="9">
    <source>
        <dbReference type="Pfam" id="PF13567"/>
    </source>
</evidence>
<feature type="transmembrane region" description="Helical" evidence="6">
    <location>
        <begin position="475"/>
        <end position="506"/>
    </location>
</feature>
<feature type="transmembrane region" description="Helical" evidence="6">
    <location>
        <begin position="325"/>
        <end position="341"/>
    </location>
</feature>
<dbReference type="SUPFAM" id="SSF56281">
    <property type="entry name" value="Metallo-hydrolase/oxidoreductase"/>
    <property type="match status" value="1"/>
</dbReference>
<keyword evidence="3 6" id="KW-0812">Transmembrane</keyword>
<dbReference type="InterPro" id="IPR036866">
    <property type="entry name" value="RibonucZ/Hydroxyglut_hydro"/>
</dbReference>
<feature type="transmembrane region" description="Helical" evidence="6">
    <location>
        <begin position="437"/>
        <end position="455"/>
    </location>
</feature>
<feature type="transmembrane region" description="Helical" evidence="6">
    <location>
        <begin position="12"/>
        <end position="34"/>
    </location>
</feature>
<gene>
    <name evidence="10" type="ORF">B0W48_17500</name>
</gene>
<evidence type="ECO:0000256" key="5">
    <source>
        <dbReference type="ARBA" id="ARBA00023136"/>
    </source>
</evidence>
<keyword evidence="2" id="KW-1003">Cell membrane</keyword>
<accession>A0A1Q2H225</accession>
<dbReference type="RefSeq" id="WP_077538048.1">
    <property type="nucleotide sequence ID" value="NZ_CP019628.1"/>
</dbReference>
<feature type="transmembrane region" description="Helical" evidence="6">
    <location>
        <begin position="279"/>
        <end position="295"/>
    </location>
</feature>
<evidence type="ECO:0000256" key="3">
    <source>
        <dbReference type="ARBA" id="ARBA00022692"/>
    </source>
</evidence>
<organism evidence="10 11">
    <name type="scientific">Pseudoalteromonas aliena</name>
    <dbReference type="NCBI Taxonomy" id="247523"/>
    <lineage>
        <taxon>Bacteria</taxon>
        <taxon>Pseudomonadati</taxon>
        <taxon>Pseudomonadota</taxon>
        <taxon>Gammaproteobacteria</taxon>
        <taxon>Alteromonadales</taxon>
        <taxon>Pseudoalteromonadaceae</taxon>
        <taxon>Pseudoalteromonas</taxon>
    </lineage>
</organism>
<keyword evidence="4 6" id="KW-1133">Transmembrane helix</keyword>
<feature type="domain" description="ComEC/Rec2-related protein" evidence="8">
    <location>
        <begin position="217"/>
        <end position="489"/>
    </location>
</feature>
<proteinExistence type="predicted"/>
<dbReference type="InterPro" id="IPR004477">
    <property type="entry name" value="ComEC_N"/>
</dbReference>
<feature type="transmembrane region" description="Helical" evidence="6">
    <location>
        <begin position="403"/>
        <end position="430"/>
    </location>
</feature>
<dbReference type="GO" id="GO:0005886">
    <property type="term" value="C:plasma membrane"/>
    <property type="evidence" value="ECO:0007669"/>
    <property type="project" value="UniProtKB-SubCell"/>
</dbReference>
<feature type="transmembrane region" description="Helical" evidence="6">
    <location>
        <begin position="301"/>
        <end position="318"/>
    </location>
</feature>
<dbReference type="STRING" id="247523.B0W48_17500"/>
<evidence type="ECO:0000256" key="6">
    <source>
        <dbReference type="SAM" id="Phobius"/>
    </source>
</evidence>
<evidence type="ECO:0000256" key="4">
    <source>
        <dbReference type="ARBA" id="ARBA00022989"/>
    </source>
</evidence>
<dbReference type="Pfam" id="PF03772">
    <property type="entry name" value="Competence"/>
    <property type="match status" value="1"/>
</dbReference>
<dbReference type="Proteomes" id="UP000188243">
    <property type="component" value="Chromosome"/>
</dbReference>
<dbReference type="CDD" id="cd07731">
    <property type="entry name" value="ComA-like_MBL-fold"/>
    <property type="match status" value="1"/>
</dbReference>
<dbReference type="InterPro" id="IPR052159">
    <property type="entry name" value="Competence_DNA_uptake"/>
</dbReference>
<evidence type="ECO:0000313" key="11">
    <source>
        <dbReference type="Proteomes" id="UP000188243"/>
    </source>
</evidence>
<dbReference type="PANTHER" id="PTHR30619">
    <property type="entry name" value="DNA INTERNALIZATION/COMPETENCE PROTEIN COMEC/REC2"/>
    <property type="match status" value="1"/>
</dbReference>
<dbReference type="KEGG" id="paln:B0W48_17500"/>
<dbReference type="Pfam" id="PF13567">
    <property type="entry name" value="DUF4131"/>
    <property type="match status" value="1"/>
</dbReference>
<feature type="transmembrane region" description="Helical" evidence="6">
    <location>
        <begin position="200"/>
        <end position="218"/>
    </location>
</feature>
<dbReference type="Pfam" id="PF00753">
    <property type="entry name" value="Lactamase_B"/>
    <property type="match status" value="1"/>
</dbReference>
<evidence type="ECO:0000259" key="8">
    <source>
        <dbReference type="Pfam" id="PF03772"/>
    </source>
</evidence>